<organism evidence="1 2">
    <name type="scientific">Paramecium bursaria Chlorella virus NY2A</name>
    <name type="common">PBCV-NY2A</name>
    <dbReference type="NCBI Taxonomy" id="46021"/>
    <lineage>
        <taxon>Viruses</taxon>
        <taxon>Varidnaviria</taxon>
        <taxon>Bamfordvirae</taxon>
        <taxon>Nucleocytoviricota</taxon>
        <taxon>Megaviricetes</taxon>
        <taxon>Algavirales</taxon>
        <taxon>Phycodnaviridae</taxon>
        <taxon>Chlorovirus</taxon>
        <taxon>Chlorovirus americanus</taxon>
    </lineage>
</organism>
<sequence>MITMFRMSQLDFFSICNFIPVYTKHSDILESSHEILSKIIETPHVNTIDGIISCFEQIRTSFENHTGTFSDTLVGSKQRCSIQWIIEIAMMCIMWSEYGGNVLVVDDRFEICQYNIKMLHEPVRVPLTLMTHVRRFQSIHDSM</sequence>
<dbReference type="OrthoDB" id="33174at10239"/>
<accession>A7IW37</accession>
<evidence type="ECO:0000313" key="2">
    <source>
        <dbReference type="Proteomes" id="UP000202419"/>
    </source>
</evidence>
<dbReference type="GeneID" id="5659150"/>
<dbReference type="RefSeq" id="YP_001497358.1">
    <property type="nucleotide sequence ID" value="NC_009898.1"/>
</dbReference>
<dbReference type="KEGG" id="vg:5659150"/>
<keyword evidence="2" id="KW-1185">Reference proteome</keyword>
<organismHost>
    <name type="scientific">Chlorella</name>
    <dbReference type="NCBI Taxonomy" id="3071"/>
</organismHost>
<proteinExistence type="predicted"/>
<reference evidence="1 2" key="1">
    <citation type="journal article" date="2007" name="Virology">
        <title>Sequence and annotation of the 369-kb NY-2A and the 345-kb AR158 viruses that infect Chlorella NC64A.</title>
        <authorList>
            <person name="Fitzgerald L.A."/>
            <person name="Graves M.V."/>
            <person name="Li X."/>
            <person name="Feldblyum T."/>
            <person name="Nierman W.C."/>
            <person name="Van Etten J.L."/>
        </authorList>
    </citation>
    <scope>NUCLEOTIDE SEQUENCE [LARGE SCALE GENOMIC DNA]</scope>
    <source>
        <strain evidence="1 2">NY-2A</strain>
    </source>
</reference>
<evidence type="ECO:0000313" key="1">
    <source>
        <dbReference type="EMBL" id="ABT14561.1"/>
    </source>
</evidence>
<protein>
    <submittedName>
        <fullName evidence="1">Uncharacterized protein b162L</fullName>
    </submittedName>
</protein>
<dbReference type="Proteomes" id="UP000202419">
    <property type="component" value="Segment"/>
</dbReference>
<name>A7IW37_PBCVN</name>
<dbReference type="EMBL" id="DQ491002">
    <property type="protein sequence ID" value="ABT14561.1"/>
    <property type="molecule type" value="Genomic_DNA"/>
</dbReference>
<gene>
    <name evidence="1" type="primary">b162L</name>
    <name evidence="1" type="ORF">NY2A_b162L</name>
</gene>